<name>A0A0P7BF28_9BACT</name>
<protein>
    <recommendedName>
        <fullName evidence="3">DUF3822 domain-containing protein</fullName>
    </recommendedName>
</protein>
<dbReference type="STRING" id="1605367.AFM12_02075"/>
<dbReference type="OrthoDB" id="658622at2"/>
<accession>A0A0P7BF28</accession>
<dbReference type="Pfam" id="PF12864">
    <property type="entry name" value="DUF3822"/>
    <property type="match status" value="1"/>
</dbReference>
<comment type="caution">
    <text evidence="1">The sequence shown here is derived from an EMBL/GenBank/DDBJ whole genome shotgun (WGS) entry which is preliminary data.</text>
</comment>
<dbReference type="EMBL" id="LGTQ01000005">
    <property type="protein sequence ID" value="KPM49426.1"/>
    <property type="molecule type" value="Genomic_DNA"/>
</dbReference>
<dbReference type="Gene3D" id="3.30.420.250">
    <property type="match status" value="1"/>
</dbReference>
<dbReference type="InterPro" id="IPR024213">
    <property type="entry name" value="DUF3822"/>
</dbReference>
<dbReference type="RefSeq" id="WP_055143618.1">
    <property type="nucleotide sequence ID" value="NZ_JXSZ01000005.1"/>
</dbReference>
<evidence type="ECO:0008006" key="3">
    <source>
        <dbReference type="Google" id="ProtNLM"/>
    </source>
</evidence>
<organism evidence="1 2">
    <name type="scientific">Jiulongibacter sediminis</name>
    <dbReference type="NCBI Taxonomy" id="1605367"/>
    <lineage>
        <taxon>Bacteria</taxon>
        <taxon>Pseudomonadati</taxon>
        <taxon>Bacteroidota</taxon>
        <taxon>Cytophagia</taxon>
        <taxon>Cytophagales</taxon>
        <taxon>Leadbetterellaceae</taxon>
        <taxon>Jiulongibacter</taxon>
    </lineage>
</organism>
<keyword evidence="2" id="KW-1185">Reference proteome</keyword>
<proteinExistence type="predicted"/>
<evidence type="ECO:0000313" key="1">
    <source>
        <dbReference type="EMBL" id="KPM49426.1"/>
    </source>
</evidence>
<dbReference type="AlphaFoldDB" id="A0A0P7BF28"/>
<gene>
    <name evidence="1" type="ORF">AFM12_02075</name>
</gene>
<dbReference type="Proteomes" id="UP000050454">
    <property type="component" value="Unassembled WGS sequence"/>
</dbReference>
<reference evidence="1 2" key="1">
    <citation type="submission" date="2015-07" db="EMBL/GenBank/DDBJ databases">
        <title>The draft genome sequence of Leadbetterella sp. JN14-9.</title>
        <authorList>
            <person name="Liu Y."/>
            <person name="Du J."/>
            <person name="Shao Z."/>
        </authorList>
    </citation>
    <scope>NUCLEOTIDE SEQUENCE [LARGE SCALE GENOMIC DNA]</scope>
    <source>
        <strain evidence="1 2">JN14-9</strain>
    </source>
</reference>
<evidence type="ECO:0000313" key="2">
    <source>
        <dbReference type="Proteomes" id="UP000050454"/>
    </source>
</evidence>
<sequence length="255" mass="29582">MHIEASYSVKDDRFTIEQIPDSQLLIEISDSFLHFSIADSQNRIVWLEDFPLYPQSKLKRIQQLFSDHPLLSVRFWKKIKVLLHSSKKCFVPADINEEQASQILQTLFKSKFESVLISKTKEGSFAFEAEEELTTFLQEFYPEREPEIVLAESELEENTLIFHQFGLSLFLFNRGMNSYYASSYANTIPILKEKEIQNFKVIGEVTAYALEFKQLAAQFSSVALADKVPGLTFSQYFQECPIHRYYLLFAAAKPK</sequence>